<dbReference type="PANTHER" id="PTHR31941">
    <property type="entry name" value="CYTOSKELETAL SIGNALING PROTEIN SLM1"/>
    <property type="match status" value="1"/>
</dbReference>
<dbReference type="InParanoid" id="A0A218ZDZ9"/>
<dbReference type="PANTHER" id="PTHR31941:SF16">
    <property type="entry name" value="PHOSPHATIDYLINOSITOL 4,5-BISPHOSPHATE-BINDING PROTEIN SLM1-RELATED"/>
    <property type="match status" value="1"/>
</dbReference>
<feature type="compositionally biased region" description="Polar residues" evidence="2">
    <location>
        <begin position="540"/>
        <end position="554"/>
    </location>
</feature>
<dbReference type="PROSITE" id="PS50003">
    <property type="entry name" value="PH_DOMAIN"/>
    <property type="match status" value="1"/>
</dbReference>
<dbReference type="InterPro" id="IPR001849">
    <property type="entry name" value="PH_domain"/>
</dbReference>
<dbReference type="FunCoup" id="A0A218ZDZ9">
    <property type="interactions" value="115"/>
</dbReference>
<dbReference type="EMBL" id="MZNU01000050">
    <property type="protein sequence ID" value="OWP06311.1"/>
    <property type="molecule type" value="Genomic_DNA"/>
</dbReference>
<evidence type="ECO:0000256" key="2">
    <source>
        <dbReference type="SAM" id="MobiDB-lite"/>
    </source>
</evidence>
<feature type="compositionally biased region" description="Polar residues" evidence="2">
    <location>
        <begin position="567"/>
        <end position="578"/>
    </location>
</feature>
<dbReference type="STRING" id="503106.A0A218ZDZ9"/>
<feature type="region of interest" description="Disordered" evidence="2">
    <location>
        <begin position="1"/>
        <end position="138"/>
    </location>
</feature>
<evidence type="ECO:0000259" key="3">
    <source>
        <dbReference type="PROSITE" id="PS50003"/>
    </source>
</evidence>
<keyword evidence="1" id="KW-0597">Phosphoprotein</keyword>
<dbReference type="SMART" id="SM00233">
    <property type="entry name" value="PH"/>
    <property type="match status" value="1"/>
</dbReference>
<feature type="compositionally biased region" description="Polar residues" evidence="2">
    <location>
        <begin position="815"/>
        <end position="827"/>
    </location>
</feature>
<dbReference type="InterPro" id="IPR011993">
    <property type="entry name" value="PH-like_dom_sf"/>
</dbReference>
<dbReference type="Gene3D" id="1.20.1270.60">
    <property type="entry name" value="Arfaptin homology (AH) domain/BAR domain"/>
    <property type="match status" value="1"/>
</dbReference>
<dbReference type="Pfam" id="PF20399">
    <property type="entry name" value="PH_20"/>
    <property type="match status" value="1"/>
</dbReference>
<reference evidence="4 5" key="1">
    <citation type="submission" date="2017-04" db="EMBL/GenBank/DDBJ databases">
        <title>Draft genome sequence of Marssonina coronaria NL1: causal agent of apple blotch.</title>
        <authorList>
            <person name="Cheng Q."/>
        </authorList>
    </citation>
    <scope>NUCLEOTIDE SEQUENCE [LARGE SCALE GENOMIC DNA]</scope>
    <source>
        <strain evidence="4 5">NL1</strain>
    </source>
</reference>
<dbReference type="AlphaFoldDB" id="A0A218ZDZ9"/>
<dbReference type="SUPFAM" id="SSF50729">
    <property type="entry name" value="PH domain-like"/>
    <property type="match status" value="1"/>
</dbReference>
<name>A0A218ZDZ9_9HELO</name>
<dbReference type="Gene3D" id="2.30.29.30">
    <property type="entry name" value="Pleckstrin-homology domain (PH domain)/Phosphotyrosine-binding domain (PTB)"/>
    <property type="match status" value="1"/>
</dbReference>
<gene>
    <name evidence="4" type="ORF">B2J93_4927</name>
</gene>
<protein>
    <submittedName>
        <fullName evidence="4">PH domain-containing protein</fullName>
    </submittedName>
</protein>
<feature type="region of interest" description="Disordered" evidence="2">
    <location>
        <begin position="531"/>
        <end position="616"/>
    </location>
</feature>
<organism evidence="4 5">
    <name type="scientific">Diplocarpon coronariae</name>
    <dbReference type="NCBI Taxonomy" id="2795749"/>
    <lineage>
        <taxon>Eukaryota</taxon>
        <taxon>Fungi</taxon>
        <taxon>Dikarya</taxon>
        <taxon>Ascomycota</taxon>
        <taxon>Pezizomycotina</taxon>
        <taxon>Leotiomycetes</taxon>
        <taxon>Helotiales</taxon>
        <taxon>Drepanopezizaceae</taxon>
        <taxon>Diplocarpon</taxon>
    </lineage>
</organism>
<proteinExistence type="predicted"/>
<dbReference type="InterPro" id="IPR046868">
    <property type="entry name" value="BAR_4"/>
</dbReference>
<dbReference type="InterPro" id="IPR043453">
    <property type="entry name" value="Slm1_PH"/>
</dbReference>
<comment type="caution">
    <text evidence="4">The sequence shown here is derived from an EMBL/GenBank/DDBJ whole genome shotgun (WGS) entry which is preliminary data.</text>
</comment>
<dbReference type="CDD" id="cd13311">
    <property type="entry name" value="PH_Slm1"/>
    <property type="match status" value="1"/>
</dbReference>
<sequence length="846" mass="91758">MTTSLIPNTSVPPPSQAQLNRGYGASSSRANIGIHSAATDFGSAPAHPTRSPFQSAAGQENNSRFHEEWDASQRGGSIIDVSMQRSDSVISQGESLTPSRGGTLKKKASMRRTGSVKRSSSRRSSRAGSVRSLALQSAGEADETRSAFFSPVPTTGNPTEVLANRFQAWRKVLKDLITYFREIQSSYDHRSKNFLKISNVINNTSAPAVFLESGGIDDAVQVLRNYHRSAIGEANKSKEIEDDVIMALTGLRSDLNQKIKEIKSLSSDFKNSVEKEMDGTRRAVNELQDALGQSDIDPAQMTGKKDPYLLKLAADRQVEKQIDEENYLHQAYLNLEASGRELEAIVVGEIQKSYNAYAGILKREADAAYDTADELRTGPIAMPKDHEWNHFVQNDDHFVNPNVPVRQAQNIQYPGQDNELTQEVRAGLLERKSKYLKSYTAGWYVLTPTHLHEFKSADKAQAPVMSLYLPEQKLGSHSNEGSSSNKFMLKGRQTGSLHRGHSWVFRAESYDTMNAWYEDIRTLTEKSPQERSAFVRQHARSVSGTSQRAASISSDGIMDEEDEEPFSASNTAVISTGPKQDELSRRPQPGGRFPSDISLSRGLQAPLSPSSGSSGFEDRDVVAAVANLPMSNTPQYGQGAASPTHAAYVNQKAKEDGINPYTSQRISQDHVRGSAPVPVGRFAAAGAGAAATGAVGTEDFHHVEGQDAAKFRSQQEEQAAREATAIAAPDTYEHGLEAQAASEAANYAAPDTALVPAASDSKFLTGDCSKGDVTTNGSFFAGNSHSEDSNSGQINPIETALRPLTDEQTRPSLAAGQNHQSVQSVSQLHVPGEFPKENAKARSSLV</sequence>
<feature type="compositionally biased region" description="Polar residues" evidence="2">
    <location>
        <begin position="83"/>
        <end position="100"/>
    </location>
</feature>
<dbReference type="InterPro" id="IPR046869">
    <property type="entry name" value="SLM1/RGC1-like_PH"/>
</dbReference>
<dbReference type="Pfam" id="PF20400">
    <property type="entry name" value="BAR_4"/>
    <property type="match status" value="1"/>
</dbReference>
<feature type="compositionally biased region" description="Polar residues" evidence="2">
    <location>
        <begin position="51"/>
        <end position="62"/>
    </location>
</feature>
<accession>A0A218ZDZ9</accession>
<dbReference type="OrthoDB" id="5598057at2759"/>
<evidence type="ECO:0000313" key="5">
    <source>
        <dbReference type="Proteomes" id="UP000242519"/>
    </source>
</evidence>
<evidence type="ECO:0000256" key="1">
    <source>
        <dbReference type="ARBA" id="ARBA00022553"/>
    </source>
</evidence>
<dbReference type="InterPro" id="IPR027267">
    <property type="entry name" value="AH/BAR_dom_sf"/>
</dbReference>
<dbReference type="Proteomes" id="UP000242519">
    <property type="component" value="Unassembled WGS sequence"/>
</dbReference>
<keyword evidence="5" id="KW-1185">Reference proteome</keyword>
<feature type="domain" description="PH" evidence="3">
    <location>
        <begin position="422"/>
        <end position="525"/>
    </location>
</feature>
<evidence type="ECO:0000313" key="4">
    <source>
        <dbReference type="EMBL" id="OWP06311.1"/>
    </source>
</evidence>
<feature type="region of interest" description="Disordered" evidence="2">
    <location>
        <begin position="800"/>
        <end position="846"/>
    </location>
</feature>